<protein>
    <submittedName>
        <fullName evidence="8">RNA polymerase III transcription factor IIIC subunit-domain-containing protein</fullName>
    </submittedName>
</protein>
<dbReference type="InterPro" id="IPR040454">
    <property type="entry name" value="TF_IIIC_Tfc1/Sfc1"/>
</dbReference>
<keyword evidence="9" id="KW-1185">Reference proteome</keyword>
<dbReference type="InterPro" id="IPR041499">
    <property type="entry name" value="Tfc1/Sfc1_N"/>
</dbReference>
<keyword evidence="4" id="KW-0539">Nucleus</keyword>
<keyword evidence="3" id="KW-0804">Transcription</keyword>
<dbReference type="PANTHER" id="PTHR13230:SF5">
    <property type="entry name" value="GENERAL TRANSCRIPTION FACTOR 3C POLYPEPTIDE 5"/>
    <property type="match status" value="1"/>
</dbReference>
<keyword evidence="2" id="KW-0238">DNA-binding</keyword>
<dbReference type="PANTHER" id="PTHR13230">
    <property type="entry name" value="GENERAL TRANSCRIPTION FACTOR IIIC, POLYPEPTIDE 5"/>
    <property type="match status" value="1"/>
</dbReference>
<evidence type="ECO:0000259" key="7">
    <source>
        <dbReference type="Pfam" id="PF17682"/>
    </source>
</evidence>
<feature type="region of interest" description="Disordered" evidence="5">
    <location>
        <begin position="125"/>
        <end position="145"/>
    </location>
</feature>
<evidence type="ECO:0000256" key="2">
    <source>
        <dbReference type="ARBA" id="ARBA00023125"/>
    </source>
</evidence>
<feature type="domain" description="Transcription factor IIIC subunit Tfc1/Sfc1 triple barrel" evidence="7">
    <location>
        <begin position="56"/>
        <end position="189"/>
    </location>
</feature>
<reference evidence="8 9" key="1">
    <citation type="journal article" date="2022" name="G3 (Bethesda)">
        <title>Enemy or ally: a genomic approach to elucidate the lifestyle of Phyllosticta citrichinaensis.</title>
        <authorList>
            <person name="Buijs V.A."/>
            <person name="Groenewald J.Z."/>
            <person name="Haridas S."/>
            <person name="LaButti K.M."/>
            <person name="Lipzen A."/>
            <person name="Martin F.M."/>
            <person name="Barry K."/>
            <person name="Grigoriev I.V."/>
            <person name="Crous P.W."/>
            <person name="Seidl M.F."/>
        </authorList>
    </citation>
    <scope>NUCLEOTIDE SEQUENCE [LARGE SCALE GENOMIC DNA]</scope>
    <source>
        <strain evidence="8 9">CBS 129764</strain>
    </source>
</reference>
<dbReference type="Proteomes" id="UP001456524">
    <property type="component" value="Unassembled WGS sequence"/>
</dbReference>
<dbReference type="Gene3D" id="3.30.200.160">
    <property type="entry name" value="TFIIIC, subcomplex tauA, subunit Sfc1, barrel domain"/>
    <property type="match status" value="1"/>
</dbReference>
<proteinExistence type="predicted"/>
<comment type="caution">
    <text evidence="8">The sequence shown here is derived from an EMBL/GenBank/DDBJ whole genome shotgun (WGS) entry which is preliminary data.</text>
</comment>
<name>A0ABR1XYN9_9PEZI</name>
<feature type="compositionally biased region" description="Polar residues" evidence="5">
    <location>
        <begin position="562"/>
        <end position="584"/>
    </location>
</feature>
<evidence type="ECO:0000256" key="1">
    <source>
        <dbReference type="ARBA" id="ARBA00004123"/>
    </source>
</evidence>
<evidence type="ECO:0000256" key="4">
    <source>
        <dbReference type="ARBA" id="ARBA00023242"/>
    </source>
</evidence>
<dbReference type="Pfam" id="PF09734">
    <property type="entry name" value="Tau95"/>
    <property type="match status" value="1"/>
</dbReference>
<feature type="domain" description="Transcription factor IIIC subunit 5 HTH" evidence="6">
    <location>
        <begin position="231"/>
        <end position="380"/>
    </location>
</feature>
<evidence type="ECO:0000256" key="5">
    <source>
        <dbReference type="SAM" id="MobiDB-lite"/>
    </source>
</evidence>
<evidence type="ECO:0000259" key="6">
    <source>
        <dbReference type="Pfam" id="PF09734"/>
    </source>
</evidence>
<feature type="region of interest" description="Disordered" evidence="5">
    <location>
        <begin position="16"/>
        <end position="41"/>
    </location>
</feature>
<feature type="compositionally biased region" description="Acidic residues" evidence="5">
    <location>
        <begin position="604"/>
        <end position="638"/>
    </location>
</feature>
<dbReference type="EMBL" id="JBBWUH010000003">
    <property type="protein sequence ID" value="KAK8173223.1"/>
    <property type="molecule type" value="Genomic_DNA"/>
</dbReference>
<accession>A0ABR1XYN9</accession>
<comment type="subcellular location">
    <subcellularLocation>
        <location evidence="1">Nucleus</location>
    </subcellularLocation>
</comment>
<sequence length="638" mass="71502">MDNEQQLLDDLYADDDHHHHHHHHHDGALQPSPSAAHHGPADALAPALAVPRGHVVCLEHPCIVKNIDNGLKSLGGPVIVDKFLQTRNRQKTIGASLRPGHVMAKPVMSNFVKTRNLLIKVTVPKRTGRKRKRGSDDPWIDDPRPHDAAHTDPLLLLQSLRDNPDNYSVQAVGVNHETHRFRTLPDFQYATSQLSLAQSLRDSILPFQYSKLKHFKLDDCRDNHQPGQDVGPSPQFTGVDVPYNYSYRQNPAVKLIQDDKGREITYNPTAGRKFILHTISIDAKKVPHESPVPLPREETLEPHIRETIANIRALLEERPIMTKRYLHNNIQAPTDDSIRSSYGYVGYSFNSGPWRDTLICFGVDPRTDPKYRMYQTVMFKIPVSQGKESNEDPNKWMDSRTVFRREGRQKGSKKLTHMFDGKKLVPDGKVWQVCDVTDPQLRRILDTNKLRKTCNIKSDGWFLNGTWAKIKVLMREKIGVIIKGNVPRDEDYTRIELFPDAITAENIADIAVGRRKVISEYETKLAGDIRNLAKARVSKLEPTDIAALDRADGDMQDDVNAGEQSGADSPEQSNQQTSVSQANPTAAEVGSEDDASDASGAIDSDSDAEDDDVDDLMGPDYSEDDQMAAEGEQGGDED</sequence>
<evidence type="ECO:0000313" key="8">
    <source>
        <dbReference type="EMBL" id="KAK8173223.1"/>
    </source>
</evidence>
<feature type="region of interest" description="Disordered" evidence="5">
    <location>
        <begin position="547"/>
        <end position="638"/>
    </location>
</feature>
<organism evidence="8 9">
    <name type="scientific">Phyllosticta citrichinensis</name>
    <dbReference type="NCBI Taxonomy" id="1130410"/>
    <lineage>
        <taxon>Eukaryota</taxon>
        <taxon>Fungi</taxon>
        <taxon>Dikarya</taxon>
        <taxon>Ascomycota</taxon>
        <taxon>Pezizomycotina</taxon>
        <taxon>Dothideomycetes</taxon>
        <taxon>Dothideomycetes incertae sedis</taxon>
        <taxon>Botryosphaeriales</taxon>
        <taxon>Phyllostictaceae</taxon>
        <taxon>Phyllosticta</taxon>
    </lineage>
</organism>
<dbReference type="InterPro" id="IPR042536">
    <property type="entry name" value="TFIIIC_tauA_Sfc1"/>
</dbReference>
<evidence type="ECO:0000256" key="3">
    <source>
        <dbReference type="ARBA" id="ARBA00023163"/>
    </source>
</evidence>
<dbReference type="Pfam" id="PF17682">
    <property type="entry name" value="Tau95_N"/>
    <property type="match status" value="1"/>
</dbReference>
<evidence type="ECO:0000313" key="9">
    <source>
        <dbReference type="Proteomes" id="UP001456524"/>
    </source>
</evidence>
<gene>
    <name evidence="8" type="ORF">IWX90DRAFT_484199</name>
</gene>
<dbReference type="InterPro" id="IPR019136">
    <property type="entry name" value="TF_IIIC_su-5_HTH"/>
</dbReference>